<accession>A0AAU9V7V4</accession>
<dbReference type="PANTHER" id="PTHR43142">
    <property type="entry name" value="CARBOXYLIC ESTER HYDROLASE"/>
    <property type="match status" value="1"/>
</dbReference>
<keyword evidence="4" id="KW-1015">Disulfide bond</keyword>
<dbReference type="InterPro" id="IPR029058">
    <property type="entry name" value="AB_hydrolase_fold"/>
</dbReference>
<sequence>MAVVEIEQGMIKGILCNYSDGIYYAFKGIPYAKPPLGALRFKAPEPPEPWQGIRDASEHGPICPQYNERQKRIEAGSEDCLYLNVYSKTLRPSKPLPVMVWIHGGAFYTGSGNSDFYGPDFFMRHNMILVTFNYRLEVLGFLCLENEEVPGNAGLKDQVAALKWVKNNIATFGGDANNITIFGCSAGSASVSYHLVSKMSEGLFNKAICQSGVCIHDWAYSVYARQRAFQLGQLLGIDTKDTTELLQFLRDVPVSSLVSIKLPSVETSHVDITDSICFAPVIEKPELNVEKFISESPIDVVKKGCFTKVPIIVGYTSAEGIELGRFLPSTIKFLKTLGAVVPRELKLKFNKSKLQETDEKIRRFYFKGKDLNKDMMQEVVNLETNKMFAYNISRFARYYHHFTSMPVYIYKMAIETERNFTKKTYKMESIPGVCHSDDLPYLFNITCLDIPLTDESKRFIEQFVQLWYNFASTGDPTSSKIEIEWKKFTDKERYCLVIDKELKCILNVDAENMKFWENIYEEVELF</sequence>
<evidence type="ECO:0000259" key="7">
    <source>
        <dbReference type="Pfam" id="PF00135"/>
    </source>
</evidence>
<keyword evidence="5" id="KW-0325">Glycoprotein</keyword>
<comment type="caution">
    <text evidence="8">The sequence shown here is derived from an EMBL/GenBank/DDBJ whole genome shotgun (WGS) entry which is preliminary data.</text>
</comment>
<dbReference type="GO" id="GO:0052689">
    <property type="term" value="F:carboxylic ester hydrolase activity"/>
    <property type="evidence" value="ECO:0007669"/>
    <property type="project" value="UniProtKB-KW"/>
</dbReference>
<dbReference type="EC" id="3.1.1.-" evidence="6"/>
<dbReference type="Proteomes" id="UP001153954">
    <property type="component" value="Unassembled WGS sequence"/>
</dbReference>
<evidence type="ECO:0000256" key="5">
    <source>
        <dbReference type="ARBA" id="ARBA00023180"/>
    </source>
</evidence>
<evidence type="ECO:0000313" key="8">
    <source>
        <dbReference type="EMBL" id="CAH2108140.1"/>
    </source>
</evidence>
<comment type="similarity">
    <text evidence="1 6">Belongs to the type-B carboxylesterase/lipase family.</text>
</comment>
<organism evidence="8 9">
    <name type="scientific">Euphydryas editha</name>
    <name type="common">Edith's checkerspot</name>
    <dbReference type="NCBI Taxonomy" id="104508"/>
    <lineage>
        <taxon>Eukaryota</taxon>
        <taxon>Metazoa</taxon>
        <taxon>Ecdysozoa</taxon>
        <taxon>Arthropoda</taxon>
        <taxon>Hexapoda</taxon>
        <taxon>Insecta</taxon>
        <taxon>Pterygota</taxon>
        <taxon>Neoptera</taxon>
        <taxon>Endopterygota</taxon>
        <taxon>Lepidoptera</taxon>
        <taxon>Glossata</taxon>
        <taxon>Ditrysia</taxon>
        <taxon>Papilionoidea</taxon>
        <taxon>Nymphalidae</taxon>
        <taxon>Nymphalinae</taxon>
        <taxon>Euphydryas</taxon>
    </lineage>
</organism>
<dbReference type="PANTHER" id="PTHR43142:SF1">
    <property type="entry name" value="CARBOXYLIC ESTER HYDROLASE"/>
    <property type="match status" value="1"/>
</dbReference>
<dbReference type="AlphaFoldDB" id="A0AAU9V7V4"/>
<keyword evidence="2" id="KW-0719">Serine esterase</keyword>
<dbReference type="PROSITE" id="PS00122">
    <property type="entry name" value="CARBOXYLESTERASE_B_1"/>
    <property type="match status" value="1"/>
</dbReference>
<dbReference type="SUPFAM" id="SSF53474">
    <property type="entry name" value="alpha/beta-Hydrolases"/>
    <property type="match status" value="1"/>
</dbReference>
<evidence type="ECO:0000256" key="6">
    <source>
        <dbReference type="RuleBase" id="RU361235"/>
    </source>
</evidence>
<dbReference type="CDD" id="cd00312">
    <property type="entry name" value="Esterase_lipase"/>
    <property type="match status" value="1"/>
</dbReference>
<dbReference type="InterPro" id="IPR019826">
    <property type="entry name" value="Carboxylesterase_B_AS"/>
</dbReference>
<feature type="domain" description="Carboxylesterase type B" evidence="7">
    <location>
        <begin position="3"/>
        <end position="516"/>
    </location>
</feature>
<protein>
    <recommendedName>
        <fullName evidence="6">Carboxylic ester hydrolase</fullName>
        <ecNumber evidence="6">3.1.1.-</ecNumber>
    </recommendedName>
</protein>
<dbReference type="Gene3D" id="3.40.50.1820">
    <property type="entry name" value="alpha/beta hydrolase"/>
    <property type="match status" value="1"/>
</dbReference>
<reference evidence="8" key="1">
    <citation type="submission" date="2022-03" db="EMBL/GenBank/DDBJ databases">
        <authorList>
            <person name="Tunstrom K."/>
        </authorList>
    </citation>
    <scope>NUCLEOTIDE SEQUENCE</scope>
</reference>
<gene>
    <name evidence="8" type="ORF">EEDITHA_LOCUS22104</name>
</gene>
<dbReference type="InterPro" id="IPR002018">
    <property type="entry name" value="CarbesteraseB"/>
</dbReference>
<keyword evidence="9" id="KW-1185">Reference proteome</keyword>
<evidence type="ECO:0000313" key="9">
    <source>
        <dbReference type="Proteomes" id="UP001153954"/>
    </source>
</evidence>
<proteinExistence type="inferred from homology"/>
<keyword evidence="3 6" id="KW-0378">Hydrolase</keyword>
<dbReference type="Pfam" id="PF00135">
    <property type="entry name" value="COesterase"/>
    <property type="match status" value="1"/>
</dbReference>
<evidence type="ECO:0000256" key="3">
    <source>
        <dbReference type="ARBA" id="ARBA00022801"/>
    </source>
</evidence>
<name>A0AAU9V7V4_EUPED</name>
<evidence type="ECO:0000256" key="1">
    <source>
        <dbReference type="ARBA" id="ARBA00005964"/>
    </source>
</evidence>
<evidence type="ECO:0000256" key="4">
    <source>
        <dbReference type="ARBA" id="ARBA00023157"/>
    </source>
</evidence>
<evidence type="ECO:0000256" key="2">
    <source>
        <dbReference type="ARBA" id="ARBA00022487"/>
    </source>
</evidence>
<dbReference type="EMBL" id="CAKOGL010000031">
    <property type="protein sequence ID" value="CAH2108140.1"/>
    <property type="molecule type" value="Genomic_DNA"/>
</dbReference>